<evidence type="ECO:0000256" key="1">
    <source>
        <dbReference type="SAM" id="MobiDB-lite"/>
    </source>
</evidence>
<comment type="caution">
    <text evidence="2">The sequence shown here is derived from an EMBL/GenBank/DDBJ whole genome shotgun (WGS) entry which is preliminary data.</text>
</comment>
<protein>
    <submittedName>
        <fullName evidence="2">Uncharacterized protein</fullName>
    </submittedName>
</protein>
<dbReference type="PANTHER" id="PTHR33157">
    <property type="entry name" value="AUTONOMOUS TRANSPOSABLE ELEMENT EN-1 MOSAIC PROTEIN-RELATED"/>
    <property type="match status" value="1"/>
</dbReference>
<dbReference type="AlphaFoldDB" id="A0A3L6SQ92"/>
<gene>
    <name evidence="2" type="ORF">C2845_PM07G14250</name>
</gene>
<reference evidence="3" key="1">
    <citation type="journal article" date="2019" name="Nat. Commun.">
        <title>The genome of broomcorn millet.</title>
        <authorList>
            <person name="Zou C."/>
            <person name="Miki D."/>
            <person name="Li D."/>
            <person name="Tang Q."/>
            <person name="Xiao L."/>
            <person name="Rajput S."/>
            <person name="Deng P."/>
            <person name="Jia W."/>
            <person name="Huang R."/>
            <person name="Zhang M."/>
            <person name="Sun Y."/>
            <person name="Hu J."/>
            <person name="Fu X."/>
            <person name="Schnable P.S."/>
            <person name="Li F."/>
            <person name="Zhang H."/>
            <person name="Feng B."/>
            <person name="Zhu X."/>
            <person name="Liu R."/>
            <person name="Schnable J.C."/>
            <person name="Zhu J.-K."/>
            <person name="Zhang H."/>
        </authorList>
    </citation>
    <scope>NUCLEOTIDE SEQUENCE [LARGE SCALE GENOMIC DNA]</scope>
</reference>
<dbReference type="GO" id="GO:0032196">
    <property type="term" value="P:transposition"/>
    <property type="evidence" value="ECO:0007669"/>
    <property type="project" value="InterPro"/>
</dbReference>
<feature type="region of interest" description="Disordered" evidence="1">
    <location>
        <begin position="282"/>
        <end position="303"/>
    </location>
</feature>
<dbReference type="OrthoDB" id="10639531at2759"/>
<evidence type="ECO:0000313" key="2">
    <source>
        <dbReference type="EMBL" id="RLN24265.1"/>
    </source>
</evidence>
<dbReference type="PANTHER" id="PTHR33157:SF12">
    <property type="entry name" value="TRANSPOSASE TNP1_EN_SPM-LIKE DOMAIN-CONTAINING PROTEIN"/>
    <property type="match status" value="1"/>
</dbReference>
<keyword evidence="3" id="KW-1185">Reference proteome</keyword>
<evidence type="ECO:0000313" key="3">
    <source>
        <dbReference type="Proteomes" id="UP000275267"/>
    </source>
</evidence>
<dbReference type="EMBL" id="PQIB02000004">
    <property type="protein sequence ID" value="RLN24265.1"/>
    <property type="molecule type" value="Genomic_DNA"/>
</dbReference>
<name>A0A3L6SQ92_PANMI</name>
<accession>A0A3L6SQ92</accession>
<organism evidence="2 3">
    <name type="scientific">Panicum miliaceum</name>
    <name type="common">Proso millet</name>
    <name type="synonym">Broomcorn millet</name>
    <dbReference type="NCBI Taxonomy" id="4540"/>
    <lineage>
        <taxon>Eukaryota</taxon>
        <taxon>Viridiplantae</taxon>
        <taxon>Streptophyta</taxon>
        <taxon>Embryophyta</taxon>
        <taxon>Tracheophyta</taxon>
        <taxon>Spermatophyta</taxon>
        <taxon>Magnoliopsida</taxon>
        <taxon>Liliopsida</taxon>
        <taxon>Poales</taxon>
        <taxon>Poaceae</taxon>
        <taxon>PACMAD clade</taxon>
        <taxon>Panicoideae</taxon>
        <taxon>Panicodae</taxon>
        <taxon>Paniceae</taxon>
        <taxon>Panicinae</taxon>
        <taxon>Panicum</taxon>
        <taxon>Panicum sect. Panicum</taxon>
    </lineage>
</organism>
<proteinExistence type="predicted"/>
<dbReference type="InterPro" id="IPR039266">
    <property type="entry name" value="EN-1/SPM"/>
</dbReference>
<sequence length="323" mass="36386">MRASRKRRGVPEQQENEELLNLNAECDEEAESGADFTLHGSHIQTASGRIWTPRGPNSIPPAPPSHAAKTVLVPAGDRNWIERPFKKSGRVPNTILGALLRHHYPQIVLDTSQRPPSYEASSKWRHWYMRGQDADPSAELCAEKVKVDFMEETYGRPFSLIESFAVHMGASKEAVAQGEGNELPPIPNERAQNHLDNYGDGIKKTYGPDVQWVWGQFDAQVMYNSTGRKPHGKFAIADGAHMRSQGQISTPPPQFNFASLFPSCTNDQDGTSNYSNVEIQEQAERNSRNTQHDDPNSYEHRSNNIEVTDHERNELRMWFGPNV</sequence>
<dbReference type="Proteomes" id="UP000275267">
    <property type="component" value="Unassembled WGS sequence"/>
</dbReference>